<evidence type="ECO:0000256" key="2">
    <source>
        <dbReference type="SAM" id="Phobius"/>
    </source>
</evidence>
<dbReference type="RefSeq" id="WP_249657956.1">
    <property type="nucleotide sequence ID" value="NZ_JAMFMA010000003.1"/>
</dbReference>
<dbReference type="PANTHER" id="PTHR10963">
    <property type="entry name" value="GLYCOSYL HYDROLASE-RELATED"/>
    <property type="match status" value="1"/>
</dbReference>
<evidence type="ECO:0000313" key="4">
    <source>
        <dbReference type="EMBL" id="MCL6274769.1"/>
    </source>
</evidence>
<gene>
    <name evidence="4" type="ORF">M3P19_12175</name>
</gene>
<dbReference type="SUPFAM" id="SSF49899">
    <property type="entry name" value="Concanavalin A-like lectins/glucanases"/>
    <property type="match status" value="1"/>
</dbReference>
<proteinExistence type="inferred from homology"/>
<dbReference type="InterPro" id="IPR000757">
    <property type="entry name" value="Beta-glucanase-like"/>
</dbReference>
<comment type="caution">
    <text evidence="4">The sequence shown here is derived from an EMBL/GenBank/DDBJ whole genome shotgun (WGS) entry which is preliminary data.</text>
</comment>
<dbReference type="InterPro" id="IPR013320">
    <property type="entry name" value="ConA-like_dom_sf"/>
</dbReference>
<reference evidence="4 5" key="1">
    <citation type="submission" date="2022-05" db="EMBL/GenBank/DDBJ databases">
        <authorList>
            <person name="Park J.-S."/>
        </authorList>
    </citation>
    <scope>NUCLEOTIDE SEQUENCE [LARGE SCALE GENOMIC DNA]</scope>
    <source>
        <strain evidence="4 5">2012CJ35-5</strain>
    </source>
</reference>
<dbReference type="Gene3D" id="2.60.120.200">
    <property type="match status" value="1"/>
</dbReference>
<organism evidence="4 5">
    <name type="scientific">Flagellimonas spongiicola</name>
    <dbReference type="NCBI Taxonomy" id="2942208"/>
    <lineage>
        <taxon>Bacteria</taxon>
        <taxon>Pseudomonadati</taxon>
        <taxon>Bacteroidota</taxon>
        <taxon>Flavobacteriia</taxon>
        <taxon>Flavobacteriales</taxon>
        <taxon>Flavobacteriaceae</taxon>
        <taxon>Flagellimonas</taxon>
    </lineage>
</organism>
<dbReference type="Pfam" id="PF00722">
    <property type="entry name" value="Glyco_hydro_16"/>
    <property type="match status" value="1"/>
</dbReference>
<feature type="domain" description="GH16" evidence="3">
    <location>
        <begin position="21"/>
        <end position="293"/>
    </location>
</feature>
<dbReference type="GO" id="GO:0016787">
    <property type="term" value="F:hydrolase activity"/>
    <property type="evidence" value="ECO:0007669"/>
    <property type="project" value="UniProtKB-KW"/>
</dbReference>
<dbReference type="CDD" id="cd08023">
    <property type="entry name" value="GH16_laminarinase_like"/>
    <property type="match status" value="1"/>
</dbReference>
<keyword evidence="4" id="KW-0378">Hydrolase</keyword>
<dbReference type="PANTHER" id="PTHR10963:SF55">
    <property type="entry name" value="GLYCOSIDE HYDROLASE FAMILY 16 PROTEIN"/>
    <property type="match status" value="1"/>
</dbReference>
<dbReference type="PROSITE" id="PS51762">
    <property type="entry name" value="GH16_2"/>
    <property type="match status" value="1"/>
</dbReference>
<comment type="similarity">
    <text evidence="1">Belongs to the glycosyl hydrolase 16 family.</text>
</comment>
<evidence type="ECO:0000256" key="1">
    <source>
        <dbReference type="ARBA" id="ARBA00006865"/>
    </source>
</evidence>
<evidence type="ECO:0000313" key="5">
    <source>
        <dbReference type="Proteomes" id="UP001203607"/>
    </source>
</evidence>
<keyword evidence="2" id="KW-1133">Transmembrane helix</keyword>
<dbReference type="InterPro" id="IPR050546">
    <property type="entry name" value="Glycosyl_Hydrlase_16"/>
</dbReference>
<keyword evidence="2" id="KW-0812">Transmembrane</keyword>
<dbReference type="Proteomes" id="UP001203607">
    <property type="component" value="Unassembled WGS sequence"/>
</dbReference>
<keyword evidence="2" id="KW-0472">Membrane</keyword>
<accession>A0ABT0PTQ0</accession>
<sequence length="293" mass="33745">MTKQLRFIVLSILLIGTLTYFIWNGLTSEVNPVASTENTTEINELDYKTLVWSDEFEGEGQIDTEKWFLQTKLPPGGSWWGGLIQHYTDRTSNTFVKDGYLHLVAKKETFEDQGETKAYTAARLNSKFAFTYGKVEVRAKLPQGIGTWPAIWMLNQNIDEDGAYWQTKGYGTTPWPNCGEIDILEHWGKNQNFVQSAVHNGDSYGYYVKNLGGQQLVDASGEFHVYSLQWTPEKMDFGVDGKTHYTYQPKERNADTWPFGMDYYFIFNIAIEPDIDPNFTESEMVVDYIRVYQ</sequence>
<feature type="transmembrane region" description="Helical" evidence="2">
    <location>
        <begin position="7"/>
        <end position="26"/>
    </location>
</feature>
<protein>
    <submittedName>
        <fullName evidence="4">Glycoside hydrolase family 16 protein</fullName>
    </submittedName>
</protein>
<name>A0ABT0PTQ0_9FLAO</name>
<keyword evidence="5" id="KW-1185">Reference proteome</keyword>
<dbReference type="EMBL" id="JAMFMA010000003">
    <property type="protein sequence ID" value="MCL6274769.1"/>
    <property type="molecule type" value="Genomic_DNA"/>
</dbReference>
<evidence type="ECO:0000259" key="3">
    <source>
        <dbReference type="PROSITE" id="PS51762"/>
    </source>
</evidence>